<dbReference type="GO" id="GO:0046294">
    <property type="term" value="P:formaldehyde catabolic process"/>
    <property type="evidence" value="ECO:0007669"/>
    <property type="project" value="InterPro"/>
</dbReference>
<dbReference type="AlphaFoldDB" id="A0A1A0DCY2"/>
<dbReference type="OrthoDB" id="9782200at2"/>
<dbReference type="PANTHER" id="PTHR10061">
    <property type="entry name" value="S-FORMYLGLUTATHIONE HYDROLASE"/>
    <property type="match status" value="1"/>
</dbReference>
<dbReference type="EMBL" id="LYUD01000099">
    <property type="protein sequence ID" value="OAZ72885.1"/>
    <property type="molecule type" value="Genomic_DNA"/>
</dbReference>
<dbReference type="Pfam" id="PF00756">
    <property type="entry name" value="Esterase"/>
    <property type="match status" value="1"/>
</dbReference>
<evidence type="ECO:0000256" key="6">
    <source>
        <dbReference type="NCBIfam" id="TIGR02821"/>
    </source>
</evidence>
<dbReference type="FunFam" id="3.40.50.1820:FF:000002">
    <property type="entry name" value="S-formylglutathione hydrolase"/>
    <property type="match status" value="1"/>
</dbReference>
<dbReference type="EC" id="3.1.2.12" evidence="2 6"/>
<keyword evidence="4 7" id="KW-0378">Hydrolase</keyword>
<dbReference type="Proteomes" id="UP000093796">
    <property type="component" value="Unassembled WGS sequence"/>
</dbReference>
<dbReference type="InterPro" id="IPR014186">
    <property type="entry name" value="S-formylglutathione_hydrol"/>
</dbReference>
<comment type="similarity">
    <text evidence="1 7">Belongs to the esterase D family.</text>
</comment>
<dbReference type="RefSeq" id="WP_003628155.1">
    <property type="nucleotide sequence ID" value="NZ_LYUD01000099.1"/>
</dbReference>
<name>A0A1A0DCY2_ACEPA</name>
<dbReference type="GO" id="GO:0052689">
    <property type="term" value="F:carboxylic ester hydrolase activity"/>
    <property type="evidence" value="ECO:0007669"/>
    <property type="project" value="UniProtKB-KW"/>
</dbReference>
<evidence type="ECO:0000256" key="2">
    <source>
        <dbReference type="ARBA" id="ARBA00012479"/>
    </source>
</evidence>
<dbReference type="SUPFAM" id="SSF53474">
    <property type="entry name" value="alpha/beta-Hydrolases"/>
    <property type="match status" value="1"/>
</dbReference>
<proteinExistence type="inferred from homology"/>
<comment type="function">
    <text evidence="7">Serine hydrolase involved in the detoxification of formaldehyde.</text>
</comment>
<dbReference type="InterPro" id="IPR000801">
    <property type="entry name" value="Esterase-like"/>
</dbReference>
<comment type="caution">
    <text evidence="8">The sequence shown here is derived from an EMBL/GenBank/DDBJ whole genome shotgun (WGS) entry which is preliminary data.</text>
</comment>
<organism evidence="8 9">
    <name type="scientific">Acetobacter pasteurianus</name>
    <name type="common">Acetobacter turbidans</name>
    <dbReference type="NCBI Taxonomy" id="438"/>
    <lineage>
        <taxon>Bacteria</taxon>
        <taxon>Pseudomonadati</taxon>
        <taxon>Pseudomonadota</taxon>
        <taxon>Alphaproteobacteria</taxon>
        <taxon>Acetobacterales</taxon>
        <taxon>Acetobacteraceae</taxon>
        <taxon>Acetobacter</taxon>
    </lineage>
</organism>
<dbReference type="PANTHER" id="PTHR10061:SF0">
    <property type="entry name" value="S-FORMYLGLUTATHIONE HYDROLASE"/>
    <property type="match status" value="1"/>
</dbReference>
<evidence type="ECO:0000256" key="4">
    <source>
        <dbReference type="ARBA" id="ARBA00022801"/>
    </source>
</evidence>
<sequence>MTTQPTGLKLREEHLCHGGKIQFYEHFSHTLALPARFGVFLPPAACAGQKVPVVYALAGLTCTEETFLIKSTALAEAARLGLALVAPDTSPRGAGVPEEDKDWDLGTGAGFYLDATRQPWSTHYRMGSYIAQELPEIVEQALPLDSARRGIMGHSMGGHGALIHGLRAPTFWKSISAFAPIVHPAAVPWGKKVFTAYLGPDQAAWRAYDAVCLLEDGHKHPNTILVDQGEADQFLQRELQPWHLQQAAEQVGQKLNLRQHAGYDHSYWFVQSFVADHLRHHAANLKAG</sequence>
<evidence type="ECO:0000256" key="5">
    <source>
        <dbReference type="ARBA" id="ARBA00047590"/>
    </source>
</evidence>
<gene>
    <name evidence="8" type="primary">frmB</name>
    <name evidence="8" type="ORF">SRCM100623_01428</name>
</gene>
<evidence type="ECO:0000256" key="3">
    <source>
        <dbReference type="ARBA" id="ARBA00022487"/>
    </source>
</evidence>
<protein>
    <recommendedName>
        <fullName evidence="2 6">S-formylglutathione hydrolase</fullName>
        <ecNumber evidence="2 6">3.1.2.12</ecNumber>
    </recommendedName>
</protein>
<comment type="catalytic activity">
    <reaction evidence="5 7">
        <text>S-formylglutathione + H2O = formate + glutathione + H(+)</text>
        <dbReference type="Rhea" id="RHEA:14961"/>
        <dbReference type="ChEBI" id="CHEBI:15377"/>
        <dbReference type="ChEBI" id="CHEBI:15378"/>
        <dbReference type="ChEBI" id="CHEBI:15740"/>
        <dbReference type="ChEBI" id="CHEBI:57688"/>
        <dbReference type="ChEBI" id="CHEBI:57925"/>
        <dbReference type="EC" id="3.1.2.12"/>
    </reaction>
</comment>
<evidence type="ECO:0000256" key="7">
    <source>
        <dbReference type="RuleBase" id="RU363068"/>
    </source>
</evidence>
<evidence type="ECO:0000313" key="8">
    <source>
        <dbReference type="EMBL" id="OAZ72885.1"/>
    </source>
</evidence>
<dbReference type="Gene3D" id="3.40.50.1820">
    <property type="entry name" value="alpha/beta hydrolase"/>
    <property type="match status" value="1"/>
</dbReference>
<dbReference type="GO" id="GO:0018738">
    <property type="term" value="F:S-formylglutathione hydrolase activity"/>
    <property type="evidence" value="ECO:0007669"/>
    <property type="project" value="UniProtKB-UniRule"/>
</dbReference>
<reference evidence="8 9" key="1">
    <citation type="submission" date="2016-05" db="EMBL/GenBank/DDBJ databases">
        <title>Genome sequencing of Acetobacter pasteurianus strain SRCM100623.</title>
        <authorList>
            <person name="Song Y.R."/>
        </authorList>
    </citation>
    <scope>NUCLEOTIDE SEQUENCE [LARGE SCALE GENOMIC DNA]</scope>
    <source>
        <strain evidence="8 9">SRCM100623</strain>
    </source>
</reference>
<keyword evidence="3 7" id="KW-0719">Serine esterase</keyword>
<dbReference type="PATRIC" id="fig|438.15.peg.1611"/>
<evidence type="ECO:0000256" key="1">
    <source>
        <dbReference type="ARBA" id="ARBA00005622"/>
    </source>
</evidence>
<dbReference type="eggNOG" id="COG0627">
    <property type="taxonomic scope" value="Bacteria"/>
</dbReference>
<dbReference type="InterPro" id="IPR029058">
    <property type="entry name" value="AB_hydrolase_fold"/>
</dbReference>
<dbReference type="GO" id="GO:0005829">
    <property type="term" value="C:cytosol"/>
    <property type="evidence" value="ECO:0007669"/>
    <property type="project" value="TreeGrafter"/>
</dbReference>
<dbReference type="NCBIfam" id="TIGR02821">
    <property type="entry name" value="fghA_ester_D"/>
    <property type="match status" value="1"/>
</dbReference>
<accession>A0A1A0DCY2</accession>
<evidence type="ECO:0000313" key="9">
    <source>
        <dbReference type="Proteomes" id="UP000093796"/>
    </source>
</evidence>